<dbReference type="Gene3D" id="1.10.260.40">
    <property type="entry name" value="lambda repressor-like DNA-binding domains"/>
    <property type="match status" value="1"/>
</dbReference>
<dbReference type="InterPro" id="IPR046335">
    <property type="entry name" value="LacI/GalR-like_sensor"/>
</dbReference>
<dbReference type="EMBL" id="AP025739">
    <property type="protein sequence ID" value="BDI31211.1"/>
    <property type="molecule type" value="Genomic_DNA"/>
</dbReference>
<dbReference type="GO" id="GO:0000976">
    <property type="term" value="F:transcription cis-regulatory region binding"/>
    <property type="evidence" value="ECO:0007669"/>
    <property type="project" value="TreeGrafter"/>
</dbReference>
<dbReference type="InterPro" id="IPR000843">
    <property type="entry name" value="HTH_LacI"/>
</dbReference>
<reference evidence="1 2" key="1">
    <citation type="journal article" date="2019" name="Int. J. Syst. Evol. Microbiol.">
        <title>Capsulimonas corticalis gen. nov., sp. nov., an aerobic capsulated bacterium, of a novel bacterial order, Capsulimonadales ord. nov., of the class Armatimonadia of the phylum Armatimonadetes.</title>
        <authorList>
            <person name="Li J."/>
            <person name="Kudo C."/>
            <person name="Tonouchi A."/>
        </authorList>
    </citation>
    <scope>NUCLEOTIDE SEQUENCE [LARGE SCALE GENOMIC DNA]</scope>
    <source>
        <strain evidence="1 2">AX-7</strain>
    </source>
</reference>
<dbReference type="KEGG" id="ccot:CCAX7_32620"/>
<accession>A0A402D3X4</accession>
<evidence type="ECO:0000313" key="1">
    <source>
        <dbReference type="EMBL" id="BDI31211.1"/>
    </source>
</evidence>
<dbReference type="RefSeq" id="WP_119324251.1">
    <property type="nucleotide sequence ID" value="NZ_AP025739.1"/>
</dbReference>
<dbReference type="InterPro" id="IPR010982">
    <property type="entry name" value="Lambda_DNA-bd_dom_sf"/>
</dbReference>
<sequence>MATIHDVAKLAGVSTATVSRSFTETSALSYETRGRVLEIAERLNYRPRGLASRTTRSRTVAAPNASVSTTIGFEYFAYVPSDTLPSNGFYSAVLDGAQAEAARLGMHMLLSTTHRHKPSQELPPMVREQAVAGMLLVGAADADILETFVQYVPHIVLLDNRDIRGRHDSVFSDGFGGAYEATKHLLDLGHRHIGFLTSRATELTFRDRLNGFVCAHFHAGVAINHDHIVAVGTPGDGENETLSGKELRERSMQEVVAFLKKPGRPTAFVCANDDHAALVLRACRALDISIPGAMSVIGYDDADTSAELEPPLSSVRVDMRAMGEAAVRRLHARIAAARQGEAAHPPVFEQLPTKLVVRQTTAAPPV</sequence>
<evidence type="ECO:0000313" key="2">
    <source>
        <dbReference type="Proteomes" id="UP000287394"/>
    </source>
</evidence>
<dbReference type="SUPFAM" id="SSF53822">
    <property type="entry name" value="Periplasmic binding protein-like I"/>
    <property type="match status" value="1"/>
</dbReference>
<gene>
    <name evidence="1" type="ORF">CCAX7_32620</name>
</gene>
<dbReference type="Pfam" id="PF00356">
    <property type="entry name" value="LacI"/>
    <property type="match status" value="1"/>
</dbReference>
<dbReference type="Gene3D" id="3.40.50.2300">
    <property type="match status" value="2"/>
</dbReference>
<dbReference type="AlphaFoldDB" id="A0A402D3X4"/>
<dbReference type="PANTHER" id="PTHR30146:SF109">
    <property type="entry name" value="HTH-TYPE TRANSCRIPTIONAL REGULATOR GALS"/>
    <property type="match status" value="1"/>
</dbReference>
<keyword evidence="2" id="KW-1185">Reference proteome</keyword>
<dbReference type="SUPFAM" id="SSF47413">
    <property type="entry name" value="lambda repressor-like DNA-binding domains"/>
    <property type="match status" value="1"/>
</dbReference>
<dbReference type="PANTHER" id="PTHR30146">
    <property type="entry name" value="LACI-RELATED TRANSCRIPTIONAL REPRESSOR"/>
    <property type="match status" value="1"/>
</dbReference>
<dbReference type="PROSITE" id="PS50932">
    <property type="entry name" value="HTH_LACI_2"/>
    <property type="match status" value="1"/>
</dbReference>
<proteinExistence type="predicted"/>
<dbReference type="OrthoDB" id="43195at2"/>
<name>A0A402D3X4_9BACT</name>
<protein>
    <submittedName>
        <fullName evidence="1">LacI family transcriptional regulator</fullName>
    </submittedName>
</protein>
<dbReference type="CDD" id="cd06267">
    <property type="entry name" value="PBP1_LacI_sugar_binding-like"/>
    <property type="match status" value="1"/>
</dbReference>
<dbReference type="Proteomes" id="UP000287394">
    <property type="component" value="Chromosome"/>
</dbReference>
<dbReference type="Pfam" id="PF13377">
    <property type="entry name" value="Peripla_BP_3"/>
    <property type="match status" value="1"/>
</dbReference>
<dbReference type="GO" id="GO:0003700">
    <property type="term" value="F:DNA-binding transcription factor activity"/>
    <property type="evidence" value="ECO:0007669"/>
    <property type="project" value="TreeGrafter"/>
</dbReference>
<organism evidence="1 2">
    <name type="scientific">Capsulimonas corticalis</name>
    <dbReference type="NCBI Taxonomy" id="2219043"/>
    <lineage>
        <taxon>Bacteria</taxon>
        <taxon>Bacillati</taxon>
        <taxon>Armatimonadota</taxon>
        <taxon>Armatimonadia</taxon>
        <taxon>Capsulimonadales</taxon>
        <taxon>Capsulimonadaceae</taxon>
        <taxon>Capsulimonas</taxon>
    </lineage>
</organism>
<dbReference type="InterPro" id="IPR028082">
    <property type="entry name" value="Peripla_BP_I"/>
</dbReference>
<dbReference type="SMART" id="SM00354">
    <property type="entry name" value="HTH_LACI"/>
    <property type="match status" value="1"/>
</dbReference>
<dbReference type="CDD" id="cd01392">
    <property type="entry name" value="HTH_LacI"/>
    <property type="match status" value="1"/>
</dbReference>